<dbReference type="Proteomes" id="UP001627154">
    <property type="component" value="Unassembled WGS sequence"/>
</dbReference>
<name>A0ABD2WLB1_9HYME</name>
<reference evidence="1 2" key="1">
    <citation type="journal article" date="2024" name="bioRxiv">
        <title>A reference genome for Trichogramma kaykai: A tiny desert-dwelling parasitoid wasp with competing sex-ratio distorters.</title>
        <authorList>
            <person name="Culotta J."/>
            <person name="Lindsey A.R."/>
        </authorList>
    </citation>
    <scope>NUCLEOTIDE SEQUENCE [LARGE SCALE GENOMIC DNA]</scope>
    <source>
        <strain evidence="1 2">KSX58</strain>
    </source>
</reference>
<protein>
    <submittedName>
        <fullName evidence="1">Uncharacterized protein</fullName>
    </submittedName>
</protein>
<comment type="caution">
    <text evidence="1">The sequence shown here is derived from an EMBL/GenBank/DDBJ whole genome shotgun (WGS) entry which is preliminary data.</text>
</comment>
<gene>
    <name evidence="1" type="ORF">TKK_011931</name>
</gene>
<dbReference type="AlphaFoldDB" id="A0ABD2WLB1"/>
<accession>A0ABD2WLB1</accession>
<sequence>MLFEDEGEIRDFVTTTRRDFQGRKIKPIFKTKPFFTEYDESNSVTDAYKEYLHTKKHSERLPYSQRLEPSEVVLKKLLKEKPYLSKFIHGPPNEEPVDLRKQHLASSVYQDEICHIVDSPQLYFDRVEDSVEFTDDYVVPESTQQRAFRHPRQFLKNYSFARRPATKLSNNLVVNEKEREILKVQ</sequence>
<proteinExistence type="predicted"/>
<keyword evidence="2" id="KW-1185">Reference proteome</keyword>
<dbReference type="EMBL" id="JBJJXI010000096">
    <property type="protein sequence ID" value="KAL3393665.1"/>
    <property type="molecule type" value="Genomic_DNA"/>
</dbReference>
<evidence type="ECO:0000313" key="1">
    <source>
        <dbReference type="EMBL" id="KAL3393665.1"/>
    </source>
</evidence>
<evidence type="ECO:0000313" key="2">
    <source>
        <dbReference type="Proteomes" id="UP001627154"/>
    </source>
</evidence>
<organism evidence="1 2">
    <name type="scientific">Trichogramma kaykai</name>
    <dbReference type="NCBI Taxonomy" id="54128"/>
    <lineage>
        <taxon>Eukaryota</taxon>
        <taxon>Metazoa</taxon>
        <taxon>Ecdysozoa</taxon>
        <taxon>Arthropoda</taxon>
        <taxon>Hexapoda</taxon>
        <taxon>Insecta</taxon>
        <taxon>Pterygota</taxon>
        <taxon>Neoptera</taxon>
        <taxon>Endopterygota</taxon>
        <taxon>Hymenoptera</taxon>
        <taxon>Apocrita</taxon>
        <taxon>Proctotrupomorpha</taxon>
        <taxon>Chalcidoidea</taxon>
        <taxon>Trichogrammatidae</taxon>
        <taxon>Trichogramma</taxon>
    </lineage>
</organism>